<keyword evidence="6 10" id="KW-0472">Membrane</keyword>
<feature type="transmembrane region" description="Helical" evidence="10">
    <location>
        <begin position="140"/>
        <end position="161"/>
    </location>
</feature>
<dbReference type="SUPFAM" id="SSF103473">
    <property type="entry name" value="MFS general substrate transporter"/>
    <property type="match status" value="1"/>
</dbReference>
<dbReference type="NCBIfam" id="TIGR00879">
    <property type="entry name" value="SP"/>
    <property type="match status" value="1"/>
</dbReference>
<dbReference type="Proteomes" id="UP001329825">
    <property type="component" value="Chromosome 1"/>
</dbReference>
<feature type="transmembrane region" description="Helical" evidence="10">
    <location>
        <begin position="399"/>
        <end position="423"/>
    </location>
</feature>
<dbReference type="PRINTS" id="PR00171">
    <property type="entry name" value="SUGRTRNSPORT"/>
</dbReference>
<evidence type="ECO:0000256" key="6">
    <source>
        <dbReference type="ARBA" id="ARBA00023136"/>
    </source>
</evidence>
<feature type="transmembrane region" description="Helical" evidence="10">
    <location>
        <begin position="328"/>
        <end position="348"/>
    </location>
</feature>
<dbReference type="InterPro" id="IPR005829">
    <property type="entry name" value="Sugar_transporter_CS"/>
</dbReference>
<keyword evidence="13" id="KW-1185">Reference proteome</keyword>
<keyword evidence="3 8" id="KW-0813">Transport</keyword>
<keyword evidence="4 10" id="KW-0812">Transmembrane</keyword>
<gene>
    <name evidence="12" type="ORF">IL334_001340</name>
</gene>
<evidence type="ECO:0000256" key="1">
    <source>
        <dbReference type="ARBA" id="ARBA00004141"/>
    </source>
</evidence>
<feature type="transmembrane region" description="Helical" evidence="10">
    <location>
        <begin position="429"/>
        <end position="448"/>
    </location>
</feature>
<feature type="transmembrane region" description="Helical" evidence="10">
    <location>
        <begin position="360"/>
        <end position="387"/>
    </location>
</feature>
<evidence type="ECO:0000256" key="3">
    <source>
        <dbReference type="ARBA" id="ARBA00022448"/>
    </source>
</evidence>
<feature type="transmembrane region" description="Helical" evidence="10">
    <location>
        <begin position="107"/>
        <end position="128"/>
    </location>
</feature>
<dbReference type="InterPro" id="IPR036259">
    <property type="entry name" value="MFS_trans_sf"/>
</dbReference>
<feature type="region of interest" description="Disordered" evidence="9">
    <location>
        <begin position="474"/>
        <end position="506"/>
    </location>
</feature>
<dbReference type="GeneID" id="87953471"/>
<dbReference type="InterPro" id="IPR050360">
    <property type="entry name" value="MFS_Sugar_Transporters"/>
</dbReference>
<dbReference type="Gene3D" id="1.20.1250.20">
    <property type="entry name" value="MFS general substrate transporter like domains"/>
    <property type="match status" value="1"/>
</dbReference>
<dbReference type="PROSITE" id="PS50850">
    <property type="entry name" value="MFS"/>
    <property type="match status" value="1"/>
</dbReference>
<dbReference type="EMBL" id="CP141881">
    <property type="protein sequence ID" value="WRT64408.1"/>
    <property type="molecule type" value="Genomic_DNA"/>
</dbReference>
<accession>A0ABZ1CSA6</accession>
<comment type="catalytic activity">
    <reaction evidence="7">
        <text>myo-inositol(out) + H(+)(out) = myo-inositol(in) + H(+)(in)</text>
        <dbReference type="Rhea" id="RHEA:60364"/>
        <dbReference type="ChEBI" id="CHEBI:15378"/>
        <dbReference type="ChEBI" id="CHEBI:17268"/>
    </reaction>
</comment>
<feature type="compositionally biased region" description="Basic and acidic residues" evidence="9">
    <location>
        <begin position="474"/>
        <end position="485"/>
    </location>
</feature>
<feature type="transmembrane region" description="Helical" evidence="10">
    <location>
        <begin position="52"/>
        <end position="75"/>
    </location>
</feature>
<evidence type="ECO:0000256" key="2">
    <source>
        <dbReference type="ARBA" id="ARBA00010992"/>
    </source>
</evidence>
<feature type="transmembrane region" description="Helical" evidence="10">
    <location>
        <begin position="82"/>
        <end position="101"/>
    </location>
</feature>
<evidence type="ECO:0000259" key="11">
    <source>
        <dbReference type="PROSITE" id="PS50850"/>
    </source>
</evidence>
<dbReference type="PANTHER" id="PTHR48022:SF37">
    <property type="entry name" value="MAJOR FACILITATOR SUPERFAMILY (MFS) PROFILE DOMAIN-CONTAINING PROTEIN-RELATED"/>
    <property type="match status" value="1"/>
</dbReference>
<evidence type="ECO:0000256" key="9">
    <source>
        <dbReference type="SAM" id="MobiDB-lite"/>
    </source>
</evidence>
<comment type="subcellular location">
    <subcellularLocation>
        <location evidence="1">Membrane</location>
        <topology evidence="1">Multi-pass membrane protein</topology>
    </subcellularLocation>
</comment>
<feature type="transmembrane region" description="Helical" evidence="10">
    <location>
        <begin position="7"/>
        <end position="32"/>
    </location>
</feature>
<feature type="transmembrane region" description="Helical" evidence="10">
    <location>
        <begin position="297"/>
        <end position="321"/>
    </location>
</feature>
<dbReference type="Pfam" id="PF00083">
    <property type="entry name" value="Sugar_tr"/>
    <property type="match status" value="1"/>
</dbReference>
<feature type="domain" description="Major facilitator superfamily (MFS) profile" evidence="11">
    <location>
        <begin position="11"/>
        <end position="452"/>
    </location>
</feature>
<feature type="transmembrane region" description="Helical" evidence="10">
    <location>
        <begin position="173"/>
        <end position="195"/>
    </location>
</feature>
<evidence type="ECO:0000313" key="13">
    <source>
        <dbReference type="Proteomes" id="UP001329825"/>
    </source>
</evidence>
<name>A0ABZ1CSA6_9TREE</name>
<proteinExistence type="inferred from homology"/>
<sequence>MLPPKVYTFLCACFAAMGATLYGYDLGVISYVLVAPDFLKTVNLDPVKDANYIGFIVSSMLLGAFVGSIPASLIADAFSRRMAITVAGGVFIIGGILQTAAMNKETIFAGRFFAGLGIGMLGVLAPLYQSEIAHPSVRGMLTATFQFFLGIGAIVAGWIAYGVEQTHPNDPMAWRLPLGFQMAPAVPLLILSFLLPESPRWLMIKGREEEALHTLARLHARGNIDDPFVRGEFYSMQAKVGEEAQLDQSWSLIFKDRTNMRKVLYGIILQFSVQMTGVSAIQYYAGTVYQSVGFSKSTALLINSLNNINALIGELACILLVDRVGRRFPLIAGNILAGSCFAVATALAKQFAVGGGNKGQGIGFVAVLFVYNFAFSACIGPLSWVYPVEIFNTAVRGKATALTCMAAWISNFMIGQVSPIAFANITWKYYLVFTVCGFTNALTFYVLFPETKGRTLEEMDAYFRRTHWFVPGAKEDPVSTHERDMQLAQEGRMHRSTAADTEKGLQAGDYNHKEHVQY</sequence>
<organism evidence="12 13">
    <name type="scientific">Kwoniella shivajii</name>
    <dbReference type="NCBI Taxonomy" id="564305"/>
    <lineage>
        <taxon>Eukaryota</taxon>
        <taxon>Fungi</taxon>
        <taxon>Dikarya</taxon>
        <taxon>Basidiomycota</taxon>
        <taxon>Agaricomycotina</taxon>
        <taxon>Tremellomycetes</taxon>
        <taxon>Tremellales</taxon>
        <taxon>Cryptococcaceae</taxon>
        <taxon>Kwoniella</taxon>
    </lineage>
</organism>
<evidence type="ECO:0000256" key="10">
    <source>
        <dbReference type="SAM" id="Phobius"/>
    </source>
</evidence>
<dbReference type="PANTHER" id="PTHR48022">
    <property type="entry name" value="PLASTIDIC GLUCOSE TRANSPORTER 4"/>
    <property type="match status" value="1"/>
</dbReference>
<dbReference type="RefSeq" id="XP_062789148.1">
    <property type="nucleotide sequence ID" value="XM_062933097.1"/>
</dbReference>
<protein>
    <recommendedName>
        <fullName evidence="11">Major facilitator superfamily (MFS) profile domain-containing protein</fullName>
    </recommendedName>
</protein>
<dbReference type="InterPro" id="IPR005828">
    <property type="entry name" value="MFS_sugar_transport-like"/>
</dbReference>
<evidence type="ECO:0000256" key="4">
    <source>
        <dbReference type="ARBA" id="ARBA00022692"/>
    </source>
</evidence>
<evidence type="ECO:0000256" key="7">
    <source>
        <dbReference type="ARBA" id="ARBA00049119"/>
    </source>
</evidence>
<evidence type="ECO:0000313" key="12">
    <source>
        <dbReference type="EMBL" id="WRT64408.1"/>
    </source>
</evidence>
<feature type="transmembrane region" description="Helical" evidence="10">
    <location>
        <begin position="263"/>
        <end position="285"/>
    </location>
</feature>
<dbReference type="InterPro" id="IPR020846">
    <property type="entry name" value="MFS_dom"/>
</dbReference>
<comment type="similarity">
    <text evidence="2 8">Belongs to the major facilitator superfamily. Sugar transporter (TC 2.A.1.1) family.</text>
</comment>
<evidence type="ECO:0000256" key="5">
    <source>
        <dbReference type="ARBA" id="ARBA00022989"/>
    </source>
</evidence>
<evidence type="ECO:0000256" key="8">
    <source>
        <dbReference type="RuleBase" id="RU003346"/>
    </source>
</evidence>
<reference evidence="12 13" key="1">
    <citation type="submission" date="2024-01" db="EMBL/GenBank/DDBJ databases">
        <title>Comparative genomics of Cryptococcus and Kwoniella reveals pathogenesis evolution and contrasting modes of karyotype evolution via chromosome fusion or intercentromeric recombination.</title>
        <authorList>
            <person name="Coelho M.A."/>
            <person name="David-Palma M."/>
            <person name="Shea T."/>
            <person name="Bowers K."/>
            <person name="McGinley-Smith S."/>
            <person name="Mohammad A.W."/>
            <person name="Gnirke A."/>
            <person name="Yurkov A.M."/>
            <person name="Nowrousian M."/>
            <person name="Sun S."/>
            <person name="Cuomo C.A."/>
            <person name="Heitman J."/>
        </authorList>
    </citation>
    <scope>NUCLEOTIDE SEQUENCE [LARGE SCALE GENOMIC DNA]</scope>
    <source>
        <strain evidence="12">CBS 11374</strain>
    </source>
</reference>
<dbReference type="InterPro" id="IPR003663">
    <property type="entry name" value="Sugar/inositol_transpt"/>
</dbReference>
<dbReference type="PROSITE" id="PS00217">
    <property type="entry name" value="SUGAR_TRANSPORT_2"/>
    <property type="match status" value="1"/>
</dbReference>
<keyword evidence="5 10" id="KW-1133">Transmembrane helix</keyword>